<keyword evidence="9" id="KW-0675">Receptor</keyword>
<evidence type="ECO:0000256" key="6">
    <source>
        <dbReference type="ARBA" id="ARBA00022729"/>
    </source>
</evidence>
<evidence type="ECO:0000256" key="10">
    <source>
        <dbReference type="ARBA" id="ARBA00023237"/>
    </source>
</evidence>
<reference evidence="16" key="1">
    <citation type="submission" date="2006-08" db="EMBL/GenBank/DDBJ databases">
        <title>Complete genome sequence of Haemophilus somnus 129PT.</title>
        <authorList>
            <person name="Copeland A."/>
            <person name="Lucas S."/>
            <person name="Lapidus A."/>
            <person name="Barry K."/>
            <person name="Glavina del Rio T."/>
            <person name="Hammon N."/>
            <person name="Dalin E."/>
            <person name="Tice H."/>
            <person name="Pitluck S."/>
            <person name="Brettin T.S."/>
            <person name="Bruce D."/>
            <person name="Challacombe J.F."/>
            <person name="Chertkov O."/>
            <person name="Detter J.C."/>
            <person name="Gilna P."/>
            <person name="Han S."/>
            <person name="Misra M."/>
            <person name="Tapia R."/>
            <person name="Thayer N.N."/>
            <person name="Xie G."/>
            <person name="Inzana T.J."/>
            <person name="Duncan A.J."/>
            <person name="Siddaramppa S."/>
            <person name="Richardson P."/>
        </authorList>
    </citation>
    <scope>NUCLEOTIDE SEQUENCE</scope>
    <source>
        <strain evidence="16">129PT</strain>
    </source>
</reference>
<keyword evidence="5 11" id="KW-0812">Transmembrane</keyword>
<keyword evidence="3 11" id="KW-0813">Transport</keyword>
<gene>
    <name evidence="16" type="primary">tbpA</name>
    <name evidence="16" type="ordered locus">HS_0449</name>
</gene>
<dbReference type="Gene3D" id="2.170.130.10">
    <property type="entry name" value="TonB-dependent receptor, plug domain"/>
    <property type="match status" value="1"/>
</dbReference>
<dbReference type="eggNOG" id="COG1629">
    <property type="taxonomic scope" value="Bacteria"/>
</dbReference>
<evidence type="ECO:0000256" key="2">
    <source>
        <dbReference type="ARBA" id="ARBA00009810"/>
    </source>
</evidence>
<comment type="similarity">
    <text evidence="2 11 13">Belongs to the TonB-dependent receptor family.</text>
</comment>
<protein>
    <submittedName>
        <fullName evidence="16">Transferrin-binding protein A</fullName>
    </submittedName>
</protein>
<keyword evidence="6" id="KW-0732">Signal</keyword>
<dbReference type="HOGENOM" id="CLU_008287_19_0_6"/>
<evidence type="ECO:0000256" key="7">
    <source>
        <dbReference type="ARBA" id="ARBA00023077"/>
    </source>
</evidence>
<dbReference type="KEGG" id="hso:HS_0449"/>
<dbReference type="InterPro" id="IPR036942">
    <property type="entry name" value="Beta-barrel_TonB_sf"/>
</dbReference>
<dbReference type="NCBIfam" id="TIGR01776">
    <property type="entry name" value="TonB-tbp-lbp"/>
    <property type="match status" value="1"/>
</dbReference>
<evidence type="ECO:0000256" key="9">
    <source>
        <dbReference type="ARBA" id="ARBA00023170"/>
    </source>
</evidence>
<dbReference type="SUPFAM" id="SSF56935">
    <property type="entry name" value="Porins"/>
    <property type="match status" value="1"/>
</dbReference>
<evidence type="ECO:0000256" key="11">
    <source>
        <dbReference type="PROSITE-ProRule" id="PRU01360"/>
    </source>
</evidence>
<dbReference type="GO" id="GO:0015091">
    <property type="term" value="F:ferric iron transmembrane transporter activity"/>
    <property type="evidence" value="ECO:0007669"/>
    <property type="project" value="InterPro"/>
</dbReference>
<dbReference type="GO" id="GO:0009279">
    <property type="term" value="C:cell outer membrane"/>
    <property type="evidence" value="ECO:0007669"/>
    <property type="project" value="UniProtKB-SubCell"/>
</dbReference>
<dbReference type="GO" id="GO:0044718">
    <property type="term" value="P:siderophore transmembrane transport"/>
    <property type="evidence" value="ECO:0007669"/>
    <property type="project" value="TreeGrafter"/>
</dbReference>
<dbReference type="InterPro" id="IPR037066">
    <property type="entry name" value="Plug_dom_sf"/>
</dbReference>
<keyword evidence="10 11" id="KW-0998">Cell outer membrane</keyword>
<evidence type="ECO:0000259" key="15">
    <source>
        <dbReference type="Pfam" id="PF07715"/>
    </source>
</evidence>
<dbReference type="PROSITE" id="PS01156">
    <property type="entry name" value="TONB_DEPENDENT_REC_2"/>
    <property type="match status" value="1"/>
</dbReference>
<feature type="domain" description="TonB-dependent receptor plug" evidence="15">
    <location>
        <begin position="91"/>
        <end position="193"/>
    </location>
</feature>
<evidence type="ECO:0000256" key="5">
    <source>
        <dbReference type="ARBA" id="ARBA00022692"/>
    </source>
</evidence>
<comment type="subcellular location">
    <subcellularLocation>
        <location evidence="1 11">Cell outer membrane</location>
        <topology evidence="1 11">Multi-pass membrane protein</topology>
    </subcellularLocation>
</comment>
<dbReference type="InterPro" id="IPR010949">
    <property type="entry name" value="TonB_Hb/transfer/lactofer_rcpt"/>
</dbReference>
<keyword evidence="8 11" id="KW-0472">Membrane</keyword>
<dbReference type="NCBIfam" id="TIGR01786">
    <property type="entry name" value="TonB-hemlactrns"/>
    <property type="match status" value="1"/>
</dbReference>
<evidence type="ECO:0000313" key="16">
    <source>
        <dbReference type="EMBL" id="ABI24726.1"/>
    </source>
</evidence>
<feature type="domain" description="TonB-dependent receptor-like beta-barrel" evidence="14">
    <location>
        <begin position="505"/>
        <end position="947"/>
    </location>
</feature>
<dbReference type="Gene3D" id="2.40.170.20">
    <property type="entry name" value="TonB-dependent receptor, beta-barrel domain"/>
    <property type="match status" value="1"/>
</dbReference>
<evidence type="ECO:0000256" key="8">
    <source>
        <dbReference type="ARBA" id="ARBA00023136"/>
    </source>
</evidence>
<evidence type="ECO:0000256" key="3">
    <source>
        <dbReference type="ARBA" id="ARBA00022448"/>
    </source>
</evidence>
<evidence type="ECO:0000259" key="14">
    <source>
        <dbReference type="Pfam" id="PF00593"/>
    </source>
</evidence>
<evidence type="ECO:0000256" key="13">
    <source>
        <dbReference type="RuleBase" id="RU003357"/>
    </source>
</evidence>
<evidence type="ECO:0000256" key="1">
    <source>
        <dbReference type="ARBA" id="ARBA00004571"/>
    </source>
</evidence>
<dbReference type="InterPro" id="IPR000531">
    <property type="entry name" value="Beta-barrel_TonB"/>
</dbReference>
<dbReference type="CDD" id="cd01347">
    <property type="entry name" value="ligand_gated_channel"/>
    <property type="match status" value="1"/>
</dbReference>
<proteinExistence type="inferred from homology"/>
<keyword evidence="7 13" id="KW-0798">TonB box</keyword>
<dbReference type="EMBL" id="CP000436">
    <property type="protein sequence ID" value="ABI24726.1"/>
    <property type="molecule type" value="Genomic_DNA"/>
</dbReference>
<sequence length="992" mass="111952">MANRSALLRKHDPSIFYSHGMKKMSTKPLFKLKPITLAISTIFLPFTEAVADTESPSSNTEAVLELEAIQVQAKHEISRHDNEVTGLGKVVKSSEDIDKELILNIRDLTRYDPGISVVEQGRGATSGYAMRGVDRNRVAMLVDGLGQAQSYSTLKSDANGGAINEIEYENIKSIELSKGSSSAEYGSGALGGAVGFRTKEADDVIKEGQNWGLDSKTAYSSKNSQFIQSVAGAFRVGGFDSLAIFTHRKGKETRVHPAAEEIQHTYQPLEGYFNRYEVDQNSNGTPVRANAYYILADECSNLSDPSCRHAKAKTNRVGAPENNPNWTPEEQAQAAKMPYPTRTASAKDYTGPDRISPNPMDYQSHSFFWKGGYRLSPNHYVGGVLEHTKQRYDIRDMTQRAYYTKEDICHSGSSCQTLDKNETDKGNFGITLTDNPLDGLVYDAGNQARGVRYGRGKFFDERHTKNRSGIFYRYENPDKNSWADSLTLSIDRQDLKLSSRIHWTYCTDYPHVARCRASLDKPWSNYRTEKNDYQERLNLGQFNWEKTFNLGFTTHKVNIAAGFGTHRSTLQHGDLYAEYVTLPPYEEIKAYDDKGAFKTDTTPEDKLQYGNGSYDKPRVYRRKNTPELKTVNGCNETAGDNRDCSPRVITGRQYYLALRNHIAFGEWADLGLGVRYDNHTFRSNDPWTKGGNYHNWSWNAGVSLKPTRHFVVSYRVSSGFRVPAFYELYGVRTGASGKDNPLTQKEFLSRKPLKSEKAFNQEIGLAVQGDFGVIETSFFQNNYKNLLARADKHVEGLGYVTDFYNTQDVKLNGINILGRIYWEGISDRLPEGLYSTLAYNRINIKARKLHDNFTNVSEPTLEAVQPGRIIASIGYDDPEGRWGLNLSGTYSQAKQRDEVVGEKVFGKGGSIKRTINSKRTRAWYIYDLTAYYTWKEKFTLRAGIYNLTNRKYSTWESVRQSAANAVNQDLGTRSARFAAPGRNFTVSMEMKF</sequence>
<dbReference type="PANTHER" id="PTHR30069">
    <property type="entry name" value="TONB-DEPENDENT OUTER MEMBRANE RECEPTOR"/>
    <property type="match status" value="1"/>
</dbReference>
<keyword evidence="4 11" id="KW-1134">Transmembrane beta strand</keyword>
<evidence type="ECO:0000256" key="4">
    <source>
        <dbReference type="ARBA" id="ARBA00022452"/>
    </source>
</evidence>
<evidence type="ECO:0000256" key="12">
    <source>
        <dbReference type="PROSITE-ProRule" id="PRU10144"/>
    </source>
</evidence>
<dbReference type="InterPro" id="IPR039426">
    <property type="entry name" value="TonB-dep_rcpt-like"/>
</dbReference>
<dbReference type="AlphaFoldDB" id="Q0I2A4"/>
<dbReference type="InterPro" id="IPR012910">
    <property type="entry name" value="Plug_dom"/>
</dbReference>
<dbReference type="Pfam" id="PF07715">
    <property type="entry name" value="Plug"/>
    <property type="match status" value="1"/>
</dbReference>
<dbReference type="InterPro" id="IPR010917">
    <property type="entry name" value="TonB_rcpt_CS"/>
</dbReference>
<dbReference type="InterPro" id="IPR010948">
    <property type="entry name" value="TonB_lacto/transferrin_rcpt"/>
</dbReference>
<dbReference type="eggNOG" id="COG4771">
    <property type="taxonomic scope" value="Bacteria"/>
</dbReference>
<name>Q0I2A4_HISS1</name>
<feature type="short sequence motif" description="TonB C-terminal box" evidence="12">
    <location>
        <begin position="975"/>
        <end position="992"/>
    </location>
</feature>
<accession>Q0I2A4</accession>
<dbReference type="Pfam" id="PF00593">
    <property type="entry name" value="TonB_dep_Rec_b-barrel"/>
    <property type="match status" value="1"/>
</dbReference>
<organism evidence="16">
    <name type="scientific">Histophilus somni (strain 129Pt)</name>
    <name type="common">Haemophilus somnus</name>
    <dbReference type="NCBI Taxonomy" id="205914"/>
    <lineage>
        <taxon>Bacteria</taxon>
        <taxon>Pseudomonadati</taxon>
        <taxon>Pseudomonadota</taxon>
        <taxon>Gammaproteobacteria</taxon>
        <taxon>Pasteurellales</taxon>
        <taxon>Pasteurellaceae</taxon>
        <taxon>Histophilus</taxon>
    </lineage>
</organism>
<dbReference type="PANTHER" id="PTHR30069:SF54">
    <property type="entry name" value="TRANSFERRIN-BINDING PROTEIN A"/>
    <property type="match status" value="1"/>
</dbReference>
<dbReference type="PROSITE" id="PS52016">
    <property type="entry name" value="TONB_DEPENDENT_REC_3"/>
    <property type="match status" value="1"/>
</dbReference>
<dbReference type="GO" id="GO:0015344">
    <property type="term" value="F:siderophore uptake transmembrane transporter activity"/>
    <property type="evidence" value="ECO:0007669"/>
    <property type="project" value="TreeGrafter"/>
</dbReference>